<dbReference type="InterPro" id="IPR011268">
    <property type="entry name" value="Purine_phosphorylase"/>
</dbReference>
<dbReference type="PANTHER" id="PTHR11904">
    <property type="entry name" value="METHYLTHIOADENOSINE/PURINE NUCLEOSIDE PHOSPHORYLASE"/>
    <property type="match status" value="1"/>
</dbReference>
<dbReference type="GO" id="GO:0009116">
    <property type="term" value="P:nucleoside metabolic process"/>
    <property type="evidence" value="ECO:0007669"/>
    <property type="project" value="InterPro"/>
</dbReference>
<organism evidence="9 10">
    <name type="scientific">Sebaldella termitidis (strain ATCC 33386 / NCTC 11300)</name>
    <dbReference type="NCBI Taxonomy" id="526218"/>
    <lineage>
        <taxon>Bacteria</taxon>
        <taxon>Fusobacteriati</taxon>
        <taxon>Fusobacteriota</taxon>
        <taxon>Fusobacteriia</taxon>
        <taxon>Fusobacteriales</taxon>
        <taxon>Leptotrichiaceae</taxon>
        <taxon>Sebaldella</taxon>
    </lineage>
</organism>
<evidence type="ECO:0000256" key="3">
    <source>
        <dbReference type="ARBA" id="ARBA00011233"/>
    </source>
</evidence>
<comment type="pathway">
    <text evidence="1 6">Purine metabolism; purine nucleoside salvage.</text>
</comment>
<feature type="binding site" evidence="7">
    <location>
        <position position="212"/>
    </location>
    <ligand>
        <name>phosphate</name>
        <dbReference type="ChEBI" id="CHEBI:43474"/>
    </ligand>
</feature>
<dbReference type="STRING" id="526218.Sterm_1783"/>
<gene>
    <name evidence="9" type="ordered locus">Sterm_1783</name>
</gene>
<evidence type="ECO:0000256" key="5">
    <source>
        <dbReference type="ARBA" id="ARBA00022679"/>
    </source>
</evidence>
<dbReference type="Pfam" id="PF01048">
    <property type="entry name" value="PNP_UDP_1"/>
    <property type="match status" value="1"/>
</dbReference>
<dbReference type="PANTHER" id="PTHR11904:SF9">
    <property type="entry name" value="PURINE NUCLEOSIDE PHOSPHORYLASE-RELATED"/>
    <property type="match status" value="1"/>
</dbReference>
<feature type="binding site" evidence="7">
    <location>
        <position position="30"/>
    </location>
    <ligand>
        <name>phosphate</name>
        <dbReference type="ChEBI" id="CHEBI:43474"/>
    </ligand>
</feature>
<accession>D1AIQ7</accession>
<dbReference type="SUPFAM" id="SSF53167">
    <property type="entry name" value="Purine and uridine phosphorylases"/>
    <property type="match status" value="1"/>
</dbReference>
<proteinExistence type="inferred from homology"/>
<evidence type="ECO:0000256" key="1">
    <source>
        <dbReference type="ARBA" id="ARBA00005058"/>
    </source>
</evidence>
<dbReference type="NCBIfam" id="NF006054">
    <property type="entry name" value="PRK08202.1"/>
    <property type="match status" value="1"/>
</dbReference>
<dbReference type="EMBL" id="CP001739">
    <property type="protein sequence ID" value="ACZ08641.1"/>
    <property type="molecule type" value="Genomic_DNA"/>
</dbReference>
<evidence type="ECO:0000256" key="6">
    <source>
        <dbReference type="PIRNR" id="PIRNR000477"/>
    </source>
</evidence>
<evidence type="ECO:0000256" key="7">
    <source>
        <dbReference type="PIRSR" id="PIRSR000477-2"/>
    </source>
</evidence>
<keyword evidence="4 6" id="KW-0328">Glycosyltransferase</keyword>
<evidence type="ECO:0000256" key="2">
    <source>
        <dbReference type="ARBA" id="ARBA00006751"/>
    </source>
</evidence>
<evidence type="ECO:0000259" key="8">
    <source>
        <dbReference type="Pfam" id="PF01048"/>
    </source>
</evidence>
<protein>
    <recommendedName>
        <fullName evidence="6">Purine nucleoside phosphorylase</fullName>
        <ecNumber evidence="6">2.4.2.1</ecNumber>
    </recommendedName>
    <alternativeName>
        <fullName evidence="6">Inosine-guanosine phosphorylase</fullName>
    </alternativeName>
</protein>
<dbReference type="PROSITE" id="PS01240">
    <property type="entry name" value="PNP_MTAP_2"/>
    <property type="match status" value="1"/>
</dbReference>
<dbReference type="InterPro" id="IPR018099">
    <property type="entry name" value="Purine_phosphorylase-2_CS"/>
</dbReference>
<dbReference type="EC" id="2.4.2.1" evidence="6"/>
<feature type="binding site" evidence="7">
    <location>
        <begin position="81"/>
        <end position="83"/>
    </location>
    <ligand>
        <name>phosphate</name>
        <dbReference type="ChEBI" id="CHEBI:43474"/>
    </ligand>
</feature>
<dbReference type="GO" id="GO:0005737">
    <property type="term" value="C:cytoplasm"/>
    <property type="evidence" value="ECO:0007669"/>
    <property type="project" value="TreeGrafter"/>
</dbReference>
<dbReference type="NCBIfam" id="TIGR01700">
    <property type="entry name" value="PNPH"/>
    <property type="match status" value="1"/>
</dbReference>
<feature type="binding site" evidence="7">
    <location>
        <position position="61"/>
    </location>
    <ligand>
        <name>phosphate</name>
        <dbReference type="ChEBI" id="CHEBI:43474"/>
    </ligand>
</feature>
<dbReference type="PIRSF" id="PIRSF000477">
    <property type="entry name" value="PurNPase"/>
    <property type="match status" value="1"/>
</dbReference>
<dbReference type="InterPro" id="IPR011270">
    <property type="entry name" value="Pur_Nuc_Pase_Ino/Guo-sp"/>
</dbReference>
<keyword evidence="10" id="KW-1185">Reference proteome</keyword>
<feature type="binding site" evidence="7">
    <location>
        <position position="193"/>
    </location>
    <ligand>
        <name>a purine D-ribonucleoside</name>
        <dbReference type="ChEBI" id="CHEBI:142355"/>
    </ligand>
</feature>
<feature type="binding site" evidence="7">
    <location>
        <position position="235"/>
    </location>
    <ligand>
        <name>a purine D-ribonucleoside</name>
        <dbReference type="ChEBI" id="CHEBI:142355"/>
    </ligand>
</feature>
<dbReference type="GO" id="GO:0004731">
    <property type="term" value="F:purine-nucleoside phosphorylase activity"/>
    <property type="evidence" value="ECO:0007669"/>
    <property type="project" value="UniProtKB-EC"/>
</dbReference>
<dbReference type="UniPathway" id="UPA00606"/>
<evidence type="ECO:0000256" key="4">
    <source>
        <dbReference type="ARBA" id="ARBA00022676"/>
    </source>
</evidence>
<feature type="domain" description="Nucleoside phosphorylase" evidence="8">
    <location>
        <begin position="23"/>
        <end position="270"/>
    </location>
</feature>
<dbReference type="InterPro" id="IPR000845">
    <property type="entry name" value="Nucleoside_phosphorylase_d"/>
</dbReference>
<evidence type="ECO:0000313" key="10">
    <source>
        <dbReference type="Proteomes" id="UP000000845"/>
    </source>
</evidence>
<dbReference type="HOGENOM" id="CLU_054456_1_0_0"/>
<dbReference type="RefSeq" id="WP_012861237.1">
    <property type="nucleotide sequence ID" value="NC_013517.1"/>
</dbReference>
<reference evidence="9 10" key="2">
    <citation type="journal article" date="2010" name="Stand. Genomic Sci.">
        <title>Complete genome sequence of Sebaldella termitidis type strain (NCTC 11300).</title>
        <authorList>
            <person name="Harmon-Smith M."/>
            <person name="Celia L."/>
            <person name="Chertkov O."/>
            <person name="Lapidus A."/>
            <person name="Copeland A."/>
            <person name="Glavina Del Rio T."/>
            <person name="Nolan M."/>
            <person name="Lucas S."/>
            <person name="Tice H."/>
            <person name="Cheng J.F."/>
            <person name="Han C."/>
            <person name="Detter J.C."/>
            <person name="Bruce D."/>
            <person name="Goodwin L."/>
            <person name="Pitluck S."/>
            <person name="Pati A."/>
            <person name="Liolios K."/>
            <person name="Ivanova N."/>
            <person name="Mavromatis K."/>
            <person name="Mikhailova N."/>
            <person name="Chen A."/>
            <person name="Palaniappan K."/>
            <person name="Land M."/>
            <person name="Hauser L."/>
            <person name="Chang Y.J."/>
            <person name="Jeffries C.D."/>
            <person name="Brettin T."/>
            <person name="Goker M."/>
            <person name="Beck B."/>
            <person name="Bristow J."/>
            <person name="Eisen J.A."/>
            <person name="Markowitz V."/>
            <person name="Hugenholtz P."/>
            <person name="Kyrpides N.C."/>
            <person name="Klenk H.P."/>
            <person name="Chen F."/>
        </authorList>
    </citation>
    <scope>NUCLEOTIDE SEQUENCE [LARGE SCALE GENOMIC DNA]</scope>
    <source>
        <strain evidence="10">ATCC 33386 / NCTC 11300</strain>
    </source>
</reference>
<dbReference type="NCBIfam" id="TIGR01697">
    <property type="entry name" value="PNPH-PUNA-XAPA"/>
    <property type="match status" value="1"/>
</dbReference>
<feature type="binding site" evidence="7">
    <location>
        <position position="113"/>
    </location>
    <ligand>
        <name>phosphate</name>
        <dbReference type="ChEBI" id="CHEBI:43474"/>
    </ligand>
</feature>
<dbReference type="Gene3D" id="3.40.50.1580">
    <property type="entry name" value="Nucleoside phosphorylase domain"/>
    <property type="match status" value="1"/>
</dbReference>
<comment type="similarity">
    <text evidence="2 6">Belongs to the PNP/MTAP phosphorylase family.</text>
</comment>
<evidence type="ECO:0000313" key="9">
    <source>
        <dbReference type="EMBL" id="ACZ08641.1"/>
    </source>
</evidence>
<dbReference type="AlphaFoldDB" id="D1AIQ7"/>
<dbReference type="KEGG" id="str:Sterm_1783"/>
<dbReference type="Proteomes" id="UP000000845">
    <property type="component" value="Chromosome"/>
</dbReference>
<comment type="subunit">
    <text evidence="3">Homotrimer.</text>
</comment>
<dbReference type="eggNOG" id="COG0005">
    <property type="taxonomic scope" value="Bacteria"/>
</dbReference>
<keyword evidence="5 6" id="KW-0808">Transferase</keyword>
<comment type="function">
    <text evidence="6">The purine nucleoside phosphorylases catalyze the phosphorolytic breakdown of the N-glycosidic bond in the beta-(deoxy)ribonucleoside molecules, with the formation of the corresponding free purine bases and pentose-1-phosphate.</text>
</comment>
<dbReference type="CDD" id="cd09009">
    <property type="entry name" value="PNP-EcPNPII_like"/>
    <property type="match status" value="1"/>
</dbReference>
<dbReference type="InterPro" id="IPR035994">
    <property type="entry name" value="Nucleoside_phosphorylase_sf"/>
</dbReference>
<sequence length="272" mass="30027">MKLIDRVNESIAYIRTKTNANPKVALILGSGLGDYADELEDKVVIPYGDIPHFPTLSVEGHKGQLVFGKIHGKEVVCMQGRLHFYEGKGMYATTYAIRVFTKLGIEILFTTNATGGLNKDFRPGDLMIITDHINFMGDNPLIGENEDEFGDRFPDMTNLYDRDLVKIAEDTASKLNINIKKGVFIGYSGPNFETPAEIKLFRSFGADNVGMSTIPETIVAKHGKMRVLSISAITNMAAGILDQPLNHVEVLEMGEKMKPAFKSLVDGIIENI</sequence>
<name>D1AIQ7_SEBTE</name>
<reference evidence="10" key="1">
    <citation type="submission" date="2009-09" db="EMBL/GenBank/DDBJ databases">
        <title>The complete chromosome of Sebaldella termitidis ATCC 33386.</title>
        <authorList>
            <consortium name="US DOE Joint Genome Institute (JGI-PGF)"/>
            <person name="Lucas S."/>
            <person name="Copeland A."/>
            <person name="Lapidus A."/>
            <person name="Glavina del Rio T."/>
            <person name="Dalin E."/>
            <person name="Tice H."/>
            <person name="Bruce D."/>
            <person name="Goodwin L."/>
            <person name="Pitluck S."/>
            <person name="Kyrpides N."/>
            <person name="Mavromatis K."/>
            <person name="Ivanova N."/>
            <person name="Mikhailova N."/>
            <person name="Sims D."/>
            <person name="Meincke L."/>
            <person name="Brettin T."/>
            <person name="Detter J.C."/>
            <person name="Han C."/>
            <person name="Larimer F."/>
            <person name="Land M."/>
            <person name="Hauser L."/>
            <person name="Markowitz V."/>
            <person name="Cheng J.F."/>
            <person name="Hugenholtz P."/>
            <person name="Woyke T."/>
            <person name="Wu D."/>
            <person name="Eisen J.A."/>
        </authorList>
    </citation>
    <scope>NUCLEOTIDE SEQUENCE [LARGE SCALE GENOMIC DNA]</scope>
    <source>
        <strain evidence="10">ATCC 33386 / NCTC 11300</strain>
    </source>
</reference>